<dbReference type="Gene3D" id="3.30.70.360">
    <property type="match status" value="1"/>
</dbReference>
<dbReference type="GO" id="GO:0046872">
    <property type="term" value="F:metal ion binding"/>
    <property type="evidence" value="ECO:0007669"/>
    <property type="project" value="UniProtKB-KW"/>
</dbReference>
<gene>
    <name evidence="4" type="ORF">JF922_15760</name>
</gene>
<reference evidence="4" key="1">
    <citation type="submission" date="2020-10" db="EMBL/GenBank/DDBJ databases">
        <title>Ca. Dormibacterota MAGs.</title>
        <authorList>
            <person name="Montgomery K."/>
        </authorList>
    </citation>
    <scope>NUCLEOTIDE SEQUENCE [LARGE SCALE GENOMIC DNA]</scope>
    <source>
        <strain evidence="4">SC8812_S17_10</strain>
    </source>
</reference>
<feature type="binding site" evidence="3">
    <location>
        <position position="82"/>
    </location>
    <ligand>
        <name>Zn(2+)</name>
        <dbReference type="ChEBI" id="CHEBI:29105"/>
        <label>1</label>
    </ligand>
</feature>
<comment type="similarity">
    <text evidence="1">Belongs to the peptidase M20 family.</text>
</comment>
<dbReference type="Proteomes" id="UP000612893">
    <property type="component" value="Unassembled WGS sequence"/>
</dbReference>
<dbReference type="Gene3D" id="3.40.630.10">
    <property type="entry name" value="Zn peptidases"/>
    <property type="match status" value="1"/>
</dbReference>
<comment type="caution">
    <text evidence="4">The sequence shown here is derived from an EMBL/GenBank/DDBJ whole genome shotgun (WGS) entry which is preliminary data.</text>
</comment>
<dbReference type="PANTHER" id="PTHR32494">
    <property type="entry name" value="ALLANTOATE DEIMINASE-RELATED"/>
    <property type="match status" value="1"/>
</dbReference>
<feature type="binding site" evidence="3">
    <location>
        <position position="128"/>
    </location>
    <ligand>
        <name>Zn(2+)</name>
        <dbReference type="ChEBI" id="CHEBI:29105"/>
        <label>2</label>
    </ligand>
</feature>
<protein>
    <submittedName>
        <fullName evidence="4">Hydantoinase/carbamoylase family amidase</fullName>
        <ecNumber evidence="4">3.5.-.-</ecNumber>
    </submittedName>
</protein>
<accession>A0A934KAB6</accession>
<dbReference type="AlphaFoldDB" id="A0A934KAB6"/>
<organism evidence="4 5">
    <name type="scientific">Candidatus Nephthysia bennettiae</name>
    <dbReference type="NCBI Taxonomy" id="3127016"/>
    <lineage>
        <taxon>Bacteria</taxon>
        <taxon>Bacillati</taxon>
        <taxon>Candidatus Dormiibacterota</taxon>
        <taxon>Candidatus Dormibacteria</taxon>
        <taxon>Candidatus Dormibacterales</taxon>
        <taxon>Candidatus Dormibacteraceae</taxon>
        <taxon>Candidatus Nephthysia</taxon>
    </lineage>
</organism>
<dbReference type="SUPFAM" id="SSF55031">
    <property type="entry name" value="Bacterial exopeptidase dimerisation domain"/>
    <property type="match status" value="1"/>
</dbReference>
<evidence type="ECO:0000313" key="5">
    <source>
        <dbReference type="Proteomes" id="UP000612893"/>
    </source>
</evidence>
<name>A0A934KAB6_9BACT</name>
<dbReference type="EC" id="3.5.-.-" evidence="4"/>
<dbReference type="SUPFAM" id="SSF53187">
    <property type="entry name" value="Zn-dependent exopeptidases"/>
    <property type="match status" value="1"/>
</dbReference>
<dbReference type="PIRSF" id="PIRSF001235">
    <property type="entry name" value="Amidase_carbamoylase"/>
    <property type="match status" value="1"/>
</dbReference>
<evidence type="ECO:0000256" key="1">
    <source>
        <dbReference type="ARBA" id="ARBA00006153"/>
    </source>
</evidence>
<feature type="binding site" evidence="3">
    <location>
        <position position="93"/>
    </location>
    <ligand>
        <name>Zn(2+)</name>
        <dbReference type="ChEBI" id="CHEBI:29105"/>
        <label>1</label>
    </ligand>
</feature>
<keyword evidence="2 4" id="KW-0378">Hydrolase</keyword>
<dbReference type="InterPro" id="IPR002933">
    <property type="entry name" value="Peptidase_M20"/>
</dbReference>
<keyword evidence="3" id="KW-0862">Zinc</keyword>
<dbReference type="NCBIfam" id="NF006771">
    <property type="entry name" value="PRK09290.1-5"/>
    <property type="match status" value="1"/>
</dbReference>
<keyword evidence="3" id="KW-0479">Metal-binding</keyword>
<feature type="binding site" evidence="3">
    <location>
        <position position="192"/>
    </location>
    <ligand>
        <name>Zn(2+)</name>
        <dbReference type="ChEBI" id="CHEBI:29105"/>
        <label>1</label>
    </ligand>
</feature>
<proteinExistence type="inferred from homology"/>
<comment type="cofactor">
    <cofactor evidence="3">
        <name>Zn(2+)</name>
        <dbReference type="ChEBI" id="CHEBI:29105"/>
    </cofactor>
    <text evidence="3">Binds 2 Zn(2+) ions per subunit.</text>
</comment>
<sequence length="411" mass="43988">MLKVEVDAALVARYVNELAQFGAHDQTGVWRLVYSPEWVAAQDCVAGWCEEAGLRVRRDAVGNVWGRLEGNAGGKALVTGSHIDSQAPGGRYDGALGVVAAVVAVRTLRERYGVPRHPIDVVSLCEEEGSRFPGAGFWGSRAITGRIGPGDPEQVRDGDGATMAEAMRSVGLDPAQIETARREDIEAFLELHIEQGPLLEEAGLPVGVVDAITGLRHYAVELVGRSDHAGARPMDTRLDAMAGAAEVITGVIGHARSLGRPAVTTVGTMAVEPNLKAAVPERVAFTVDVRHPDLKGLSRLYEHHESLIRSVAGRRGLNASWKVILDQAPRASDPELVTLLEEITSELEIGAMTMHSGGGHDAMRMADVTRSAMIFVRSRDGRSHTPAEFTSTEDAVVGITVLMAALHRLAY</sequence>
<feature type="binding site" evidence="3">
    <location>
        <position position="384"/>
    </location>
    <ligand>
        <name>Zn(2+)</name>
        <dbReference type="ChEBI" id="CHEBI:29105"/>
        <label>2</label>
    </ligand>
</feature>
<evidence type="ECO:0000313" key="4">
    <source>
        <dbReference type="EMBL" id="MBJ7599521.1"/>
    </source>
</evidence>
<feature type="binding site" evidence="3">
    <location>
        <position position="93"/>
    </location>
    <ligand>
        <name>Zn(2+)</name>
        <dbReference type="ChEBI" id="CHEBI:29105"/>
        <label>2</label>
    </ligand>
</feature>
<dbReference type="InterPro" id="IPR036264">
    <property type="entry name" value="Bact_exopeptidase_dim_dom"/>
</dbReference>
<dbReference type="GO" id="GO:0016787">
    <property type="term" value="F:hydrolase activity"/>
    <property type="evidence" value="ECO:0007669"/>
    <property type="project" value="UniProtKB-KW"/>
</dbReference>
<evidence type="ECO:0000256" key="2">
    <source>
        <dbReference type="ARBA" id="ARBA00022801"/>
    </source>
</evidence>
<dbReference type="CDD" id="cd03884">
    <property type="entry name" value="M20_bAS"/>
    <property type="match status" value="1"/>
</dbReference>
<dbReference type="NCBIfam" id="TIGR01879">
    <property type="entry name" value="hydantase"/>
    <property type="match status" value="1"/>
</dbReference>
<dbReference type="Pfam" id="PF01546">
    <property type="entry name" value="Peptidase_M20"/>
    <property type="match status" value="1"/>
</dbReference>
<dbReference type="PANTHER" id="PTHR32494:SF5">
    <property type="entry name" value="ALLANTOATE AMIDOHYDROLASE"/>
    <property type="match status" value="1"/>
</dbReference>
<keyword evidence="5" id="KW-1185">Reference proteome</keyword>
<dbReference type="InterPro" id="IPR010158">
    <property type="entry name" value="Amidase_Cbmase"/>
</dbReference>
<dbReference type="EMBL" id="JAEKNR010000155">
    <property type="protein sequence ID" value="MBJ7599521.1"/>
    <property type="molecule type" value="Genomic_DNA"/>
</dbReference>
<evidence type="ECO:0000256" key="3">
    <source>
        <dbReference type="PIRSR" id="PIRSR001235-1"/>
    </source>
</evidence>